<protein>
    <recommendedName>
        <fullName evidence="3">D-isomer specific 2-hydroxyacid dehydrogenase NAD-binding domain-containing protein</fullName>
    </recommendedName>
</protein>
<gene>
    <name evidence="4" type="ORF">PEVE_00036795</name>
</gene>
<dbReference type="SUPFAM" id="SSF52283">
    <property type="entry name" value="Formate/glycerate dehydrogenase catalytic domain-like"/>
    <property type="match status" value="1"/>
</dbReference>
<organism evidence="4 5">
    <name type="scientific">Porites evermanni</name>
    <dbReference type="NCBI Taxonomy" id="104178"/>
    <lineage>
        <taxon>Eukaryota</taxon>
        <taxon>Metazoa</taxon>
        <taxon>Cnidaria</taxon>
        <taxon>Anthozoa</taxon>
        <taxon>Hexacorallia</taxon>
        <taxon>Scleractinia</taxon>
        <taxon>Fungiina</taxon>
        <taxon>Poritidae</taxon>
        <taxon>Porites</taxon>
    </lineage>
</organism>
<dbReference type="EMBL" id="CALNXI010000593">
    <property type="protein sequence ID" value="CAH3029811.1"/>
    <property type="molecule type" value="Genomic_DNA"/>
</dbReference>
<sequence>MASRFPRRSVDNCVDVVHVSSVIRHLKDHLSKRCPHVKFIDVPVGCSQEVEMLQEAKVIITDPNTAPCHLPTLTKLKWMQLTWAGIDAVTKHFTTEQKQSLLLTRFGGVFGPAMAQYVIGQIISWERNFPKMWTQQKECKWDREWQHTDCYRLMPQLSIGILGLGDIGKAVAKACKALGMKVWGIGRRERSADVPSFVDHYTTASSLPEVLQSCNYICNILPSTPATKYLLSGNVLESCKDNHPVLINVGRGDVIDEKSLVHALNQGWISGAILDVFEVEPLPKESVLWNMQQVVITPHVSALSFPHEVAELFAENLSLYESGKKLQFLVDLEQGY</sequence>
<evidence type="ECO:0000313" key="4">
    <source>
        <dbReference type="EMBL" id="CAH3029811.1"/>
    </source>
</evidence>
<dbReference type="SUPFAM" id="SSF51735">
    <property type="entry name" value="NAD(P)-binding Rossmann-fold domains"/>
    <property type="match status" value="1"/>
</dbReference>
<keyword evidence="1" id="KW-0560">Oxidoreductase</keyword>
<dbReference type="Gene3D" id="3.40.50.720">
    <property type="entry name" value="NAD(P)-binding Rossmann-like Domain"/>
    <property type="match status" value="2"/>
</dbReference>
<dbReference type="PANTHER" id="PTHR43333">
    <property type="entry name" value="2-HACID_DH_C DOMAIN-CONTAINING PROTEIN"/>
    <property type="match status" value="1"/>
</dbReference>
<keyword evidence="2" id="KW-0520">NAD</keyword>
<evidence type="ECO:0000313" key="5">
    <source>
        <dbReference type="Proteomes" id="UP001159427"/>
    </source>
</evidence>
<proteinExistence type="predicted"/>
<name>A0ABN8MJW3_9CNID</name>
<dbReference type="PANTHER" id="PTHR43333:SF1">
    <property type="entry name" value="D-ISOMER SPECIFIC 2-HYDROXYACID DEHYDROGENASE NAD-BINDING DOMAIN-CONTAINING PROTEIN"/>
    <property type="match status" value="1"/>
</dbReference>
<dbReference type="Proteomes" id="UP001159427">
    <property type="component" value="Unassembled WGS sequence"/>
</dbReference>
<evidence type="ECO:0000256" key="2">
    <source>
        <dbReference type="ARBA" id="ARBA00023027"/>
    </source>
</evidence>
<evidence type="ECO:0000259" key="3">
    <source>
        <dbReference type="Pfam" id="PF02826"/>
    </source>
</evidence>
<comment type="caution">
    <text evidence="4">The sequence shown here is derived from an EMBL/GenBank/DDBJ whole genome shotgun (WGS) entry which is preliminary data.</text>
</comment>
<keyword evidence="5" id="KW-1185">Reference proteome</keyword>
<dbReference type="InterPro" id="IPR006140">
    <property type="entry name" value="D-isomer_DH_NAD-bd"/>
</dbReference>
<dbReference type="InterPro" id="IPR036291">
    <property type="entry name" value="NAD(P)-bd_dom_sf"/>
</dbReference>
<feature type="domain" description="D-isomer specific 2-hydroxyacid dehydrogenase NAD-binding" evidence="3">
    <location>
        <begin position="120"/>
        <end position="301"/>
    </location>
</feature>
<accession>A0ABN8MJW3</accession>
<evidence type="ECO:0000256" key="1">
    <source>
        <dbReference type="ARBA" id="ARBA00023002"/>
    </source>
</evidence>
<dbReference type="Pfam" id="PF02826">
    <property type="entry name" value="2-Hacid_dh_C"/>
    <property type="match status" value="1"/>
</dbReference>
<dbReference type="CDD" id="cd05300">
    <property type="entry name" value="2-Hacid_dh_1"/>
    <property type="match status" value="1"/>
</dbReference>
<reference evidence="4 5" key="1">
    <citation type="submission" date="2022-05" db="EMBL/GenBank/DDBJ databases">
        <authorList>
            <consortium name="Genoscope - CEA"/>
            <person name="William W."/>
        </authorList>
    </citation>
    <scope>NUCLEOTIDE SEQUENCE [LARGE SCALE GENOMIC DNA]</scope>
</reference>